<organism evidence="3 4">
    <name type="scientific">Jaapia argillacea MUCL 33604</name>
    <dbReference type="NCBI Taxonomy" id="933084"/>
    <lineage>
        <taxon>Eukaryota</taxon>
        <taxon>Fungi</taxon>
        <taxon>Dikarya</taxon>
        <taxon>Basidiomycota</taxon>
        <taxon>Agaricomycotina</taxon>
        <taxon>Agaricomycetes</taxon>
        <taxon>Agaricomycetidae</taxon>
        <taxon>Jaapiales</taxon>
        <taxon>Jaapiaceae</taxon>
        <taxon>Jaapia</taxon>
    </lineage>
</organism>
<evidence type="ECO:0000313" key="4">
    <source>
        <dbReference type="Proteomes" id="UP000027265"/>
    </source>
</evidence>
<dbReference type="OrthoDB" id="3362371at2759"/>
<sequence>MVVLSSRFSALVALSVIALSGFSPVADGAPAPGPPYRAEFAPKSNLPMKRPQTPATRMFIPLPTPVRGTSNQATFDASQGDGVKSHAGAEHGKKGRKGNKKEKRDPSANFGLMDPFLRMGDIYFRKRAIDEARDLDVDVEKRHHYHHPKVIIKGENDHVHVGRSSRVFGRQGIHQESNDGSRHENVDVDPRQFGGDRVSGLGDLDQIIDARSPRHHNDHHDHEEVIVKGDNDKVHVHRSPHHHDHHDDRHHEKVVVKGDNDNVHIHRSPHHDHDYEKVIVKGDNENVHVHRSPHHDHHDDHNHEKVVIKGDNDNVHMHDRRAVRLFDSRGFTFEVSGHRTTERREQVVGHAKRFTASADVGPNLAAGVPGTIDIMSQVAGSSLGSKIASLVLALSDTTSGDNSTAPRNSSYVLNLSDTNQTSLYLVPMSTPAPVSPLGSSPTSDLPVALRVPLFNAAKASMVNYCATFDPNPPKPAPMTVEECFDPATPPAHKSQVFAYDPASGGIKPMWFAGEDDGTDDSQPEDPTDAAIQDPATPDGANIASVTSVDPTDGMADEDFGNATRPPPASVMSADSAPPTDGSGEARNVTLIFNPSTPEVPPSAQAVEPTSASLATSSTTSTTTDSTSSSVVIAAATSSVTSVSTTDTSSTTIPSPLVQDVGQTTTAPASMASSTSNASAASPTPLNVEVVTPIASSTTSSGSPSTSLGAQAVATSTTDSTPTTSMTPVSTAPYEWMFTPSAGHSG</sequence>
<evidence type="ECO:0000256" key="2">
    <source>
        <dbReference type="SAM" id="SignalP"/>
    </source>
</evidence>
<gene>
    <name evidence="3" type="ORF">JAAARDRAFT_204317</name>
</gene>
<feature type="region of interest" description="Disordered" evidence="1">
    <location>
        <begin position="67"/>
        <end position="110"/>
    </location>
</feature>
<feature type="region of interest" description="Disordered" evidence="1">
    <location>
        <begin position="694"/>
        <end position="729"/>
    </location>
</feature>
<feature type="compositionally biased region" description="Acidic residues" evidence="1">
    <location>
        <begin position="513"/>
        <end position="527"/>
    </location>
</feature>
<reference evidence="4" key="1">
    <citation type="journal article" date="2014" name="Proc. Natl. Acad. Sci. U.S.A.">
        <title>Extensive sampling of basidiomycete genomes demonstrates inadequacy of the white-rot/brown-rot paradigm for wood decay fungi.</title>
        <authorList>
            <person name="Riley R."/>
            <person name="Salamov A.A."/>
            <person name="Brown D.W."/>
            <person name="Nagy L.G."/>
            <person name="Floudas D."/>
            <person name="Held B.W."/>
            <person name="Levasseur A."/>
            <person name="Lombard V."/>
            <person name="Morin E."/>
            <person name="Otillar R."/>
            <person name="Lindquist E.A."/>
            <person name="Sun H."/>
            <person name="LaButti K.M."/>
            <person name="Schmutz J."/>
            <person name="Jabbour D."/>
            <person name="Luo H."/>
            <person name="Baker S.E."/>
            <person name="Pisabarro A.G."/>
            <person name="Walton J.D."/>
            <person name="Blanchette R.A."/>
            <person name="Henrissat B."/>
            <person name="Martin F."/>
            <person name="Cullen D."/>
            <person name="Hibbett D.S."/>
            <person name="Grigoriev I.V."/>
        </authorList>
    </citation>
    <scope>NUCLEOTIDE SEQUENCE [LARGE SCALE GENOMIC DNA]</scope>
    <source>
        <strain evidence="4">MUCL 33604</strain>
    </source>
</reference>
<name>A0A067QEM4_9AGAM</name>
<feature type="signal peptide" evidence="2">
    <location>
        <begin position="1"/>
        <end position="28"/>
    </location>
</feature>
<feature type="compositionally biased region" description="Polar residues" evidence="1">
    <location>
        <begin position="67"/>
        <end position="77"/>
    </location>
</feature>
<dbReference type="STRING" id="933084.A0A067QEM4"/>
<keyword evidence="2" id="KW-0732">Signal</keyword>
<protein>
    <submittedName>
        <fullName evidence="3">Uncharacterized protein</fullName>
    </submittedName>
</protein>
<feature type="region of interest" description="Disordered" evidence="1">
    <location>
        <begin position="507"/>
        <end position="660"/>
    </location>
</feature>
<dbReference type="AlphaFoldDB" id="A0A067QEM4"/>
<dbReference type="HOGENOM" id="CLU_347862_0_0_1"/>
<dbReference type="InParanoid" id="A0A067QEM4"/>
<dbReference type="Proteomes" id="UP000027265">
    <property type="component" value="Unassembled WGS sequence"/>
</dbReference>
<feature type="chain" id="PRO_5001643956" evidence="2">
    <location>
        <begin position="29"/>
        <end position="745"/>
    </location>
</feature>
<accession>A0A067QEM4</accession>
<evidence type="ECO:0000256" key="1">
    <source>
        <dbReference type="SAM" id="MobiDB-lite"/>
    </source>
</evidence>
<feature type="compositionally biased region" description="Low complexity" evidence="1">
    <location>
        <begin position="609"/>
        <end position="651"/>
    </location>
</feature>
<evidence type="ECO:0000313" key="3">
    <source>
        <dbReference type="EMBL" id="KDQ61927.1"/>
    </source>
</evidence>
<dbReference type="EMBL" id="KL197712">
    <property type="protein sequence ID" value="KDQ61927.1"/>
    <property type="molecule type" value="Genomic_DNA"/>
</dbReference>
<keyword evidence="4" id="KW-1185">Reference proteome</keyword>
<proteinExistence type="predicted"/>
<feature type="compositionally biased region" description="Low complexity" evidence="1">
    <location>
        <begin position="695"/>
        <end position="729"/>
    </location>
</feature>
<feature type="compositionally biased region" description="Basic and acidic residues" evidence="1">
    <location>
        <begin position="83"/>
        <end position="92"/>
    </location>
</feature>